<dbReference type="GeneID" id="111255594"/>
<dbReference type="FunFam" id="3.80.10.10:FF:001438">
    <property type="entry name" value="Uncharacterized protein"/>
    <property type="match status" value="1"/>
</dbReference>
<dbReference type="GO" id="GO:0005615">
    <property type="term" value="C:extracellular space"/>
    <property type="evidence" value="ECO:0007669"/>
    <property type="project" value="TreeGrafter"/>
</dbReference>
<evidence type="ECO:0000256" key="2">
    <source>
        <dbReference type="ARBA" id="ARBA00022475"/>
    </source>
</evidence>
<dbReference type="AlphaFoldDB" id="A0A7M7MFS9"/>
<dbReference type="EnsemblMetazoa" id="XM_022817716">
    <property type="protein sequence ID" value="XP_022673451"/>
    <property type="gene ID" value="LOC111255594"/>
</dbReference>
<dbReference type="Pfam" id="PF13516">
    <property type="entry name" value="LRR_6"/>
    <property type="match status" value="1"/>
</dbReference>
<dbReference type="InterPro" id="IPR050333">
    <property type="entry name" value="SLRP"/>
</dbReference>
<keyword evidence="6" id="KW-0677">Repeat</keyword>
<keyword evidence="3" id="KW-0433">Leucine-rich repeat</keyword>
<comment type="subcellular location">
    <subcellularLocation>
        <location evidence="1">Cell membrane</location>
    </subcellularLocation>
</comment>
<dbReference type="InterPro" id="IPR003591">
    <property type="entry name" value="Leu-rich_rpt_typical-subtyp"/>
</dbReference>
<reference evidence="10" key="1">
    <citation type="submission" date="2021-01" db="UniProtKB">
        <authorList>
            <consortium name="EnsemblMetazoa"/>
        </authorList>
    </citation>
    <scope>IDENTIFICATION</scope>
</reference>
<evidence type="ECO:0000256" key="8">
    <source>
        <dbReference type="ARBA" id="ARBA00023136"/>
    </source>
</evidence>
<dbReference type="SMART" id="SM00369">
    <property type="entry name" value="LRR_TYP"/>
    <property type="match status" value="12"/>
</dbReference>
<keyword evidence="2" id="KW-1003">Cell membrane</keyword>
<evidence type="ECO:0000256" key="4">
    <source>
        <dbReference type="ARBA" id="ARBA00022692"/>
    </source>
</evidence>
<accession>A0A7M7MFS9</accession>
<dbReference type="GO" id="GO:0005886">
    <property type="term" value="C:plasma membrane"/>
    <property type="evidence" value="ECO:0007669"/>
    <property type="project" value="UniProtKB-SubCell"/>
</dbReference>
<evidence type="ECO:0000313" key="10">
    <source>
        <dbReference type="EnsemblMetazoa" id="XP_022673451"/>
    </source>
</evidence>
<keyword evidence="8 9" id="KW-0472">Membrane</keyword>
<evidence type="ECO:0000256" key="6">
    <source>
        <dbReference type="ARBA" id="ARBA00022737"/>
    </source>
</evidence>
<protein>
    <submittedName>
        <fullName evidence="10">Uncharacterized protein</fullName>
    </submittedName>
</protein>
<dbReference type="RefSeq" id="XP_022673451.1">
    <property type="nucleotide sequence ID" value="XM_022817716.1"/>
</dbReference>
<keyword evidence="5" id="KW-0732">Signal</keyword>
<organism evidence="10 11">
    <name type="scientific">Varroa destructor</name>
    <name type="common">Honeybee mite</name>
    <dbReference type="NCBI Taxonomy" id="109461"/>
    <lineage>
        <taxon>Eukaryota</taxon>
        <taxon>Metazoa</taxon>
        <taxon>Ecdysozoa</taxon>
        <taxon>Arthropoda</taxon>
        <taxon>Chelicerata</taxon>
        <taxon>Arachnida</taxon>
        <taxon>Acari</taxon>
        <taxon>Parasitiformes</taxon>
        <taxon>Mesostigmata</taxon>
        <taxon>Gamasina</taxon>
        <taxon>Dermanyssoidea</taxon>
        <taxon>Varroidae</taxon>
        <taxon>Varroa</taxon>
    </lineage>
</organism>
<dbReference type="Pfam" id="PF13855">
    <property type="entry name" value="LRR_8"/>
    <property type="match status" value="3"/>
</dbReference>
<dbReference type="Gene3D" id="3.80.10.10">
    <property type="entry name" value="Ribonuclease Inhibitor"/>
    <property type="match status" value="2"/>
</dbReference>
<dbReference type="InParanoid" id="A0A7M7MFS9"/>
<dbReference type="SMART" id="SM00365">
    <property type="entry name" value="LRR_SD22"/>
    <property type="match status" value="5"/>
</dbReference>
<dbReference type="InterPro" id="IPR001611">
    <property type="entry name" value="Leu-rich_rpt"/>
</dbReference>
<dbReference type="PANTHER" id="PTHR45712:SF22">
    <property type="entry name" value="INSULIN-LIKE GROWTH FACTOR-BINDING PROTEIN COMPLEX ACID LABILE SUBUNIT"/>
    <property type="match status" value="1"/>
</dbReference>
<dbReference type="Proteomes" id="UP000594260">
    <property type="component" value="Unplaced"/>
</dbReference>
<evidence type="ECO:0000256" key="7">
    <source>
        <dbReference type="ARBA" id="ARBA00022989"/>
    </source>
</evidence>
<dbReference type="SUPFAM" id="SSF52058">
    <property type="entry name" value="L domain-like"/>
    <property type="match status" value="1"/>
</dbReference>
<dbReference type="PANTHER" id="PTHR45712">
    <property type="entry name" value="AGAP008170-PA"/>
    <property type="match status" value="1"/>
</dbReference>
<keyword evidence="7 9" id="KW-1133">Transmembrane helix</keyword>
<dbReference type="RefSeq" id="XP_022673450.1">
    <property type="nucleotide sequence ID" value="XM_022817715.1"/>
</dbReference>
<sequence length="684" mass="75891">MFRVGLPADIDSRSSTAVMRWLLFYIVGISTLTNTNVQSTKMCPLRCLCRDTELVVNCPNAQLDMVPYTLHPGLRSLSLHGNQIKQVSGSSFTAYSTLRSLDLSENQLVDLGRRAFASVPDLEILDLSRNMIATLSNATLEGLSQLSHLDLAFNYIEYLPAGTFQELSQLQRLDLSHNRIRQFQDTDSFHGAKKLRLLSLRDNKFSSIPTKALRHLTELGVLDLGMNDLTDLPAEAFLPLRTLEELRLDGCKLRTVQPGAFRALGSLRVLHLQDNQLDDTPSVSFSDIPRLEEIHIGQNPIPQLRDRAFQHLRQLRTLSLSGATELRRLEPNALIDNQQLEQLVLSQNVRLAQLDPATFRPLSTLRRVNLRANGLTSLPADLLPLAWEHLEELDIRDNPLICNCSLRWLLVKRRQQQHLLLIHPQGRKILSSTSIANGSALFESSAAGHSPFTNDTTRIKCVAPSHLAGAYIDEVDSEDALDCNGWSRFVRIALLVSAGGLLLLLTGVLLAACCVKYRNKIMVIPYGSRKLSPNSGSVSNKQIGGSEWLPTSLNEKVSYVFSQTRLPSSEQHNNTTEHSGANGVYVCQLSSSHMHQAAAAAATAPTSRNLQSLQGPDLLELCRTPDPVRDDFTSASRQPARVILNSSGTTLREVKLANSRPTSRLSSSGQEDNNIQIPFCYYFE</sequence>
<evidence type="ECO:0000313" key="11">
    <source>
        <dbReference type="Proteomes" id="UP000594260"/>
    </source>
</evidence>
<name>A0A7M7MFS9_VARDE</name>
<evidence type="ECO:0000256" key="1">
    <source>
        <dbReference type="ARBA" id="ARBA00004236"/>
    </source>
</evidence>
<dbReference type="PRINTS" id="PR00019">
    <property type="entry name" value="LEURICHRPT"/>
</dbReference>
<evidence type="ECO:0000256" key="3">
    <source>
        <dbReference type="ARBA" id="ARBA00022614"/>
    </source>
</evidence>
<proteinExistence type="predicted"/>
<evidence type="ECO:0000256" key="9">
    <source>
        <dbReference type="SAM" id="Phobius"/>
    </source>
</evidence>
<dbReference type="KEGG" id="vde:111255594"/>
<dbReference type="EnsemblMetazoa" id="XM_022817715">
    <property type="protein sequence ID" value="XP_022673450"/>
    <property type="gene ID" value="LOC111255594"/>
</dbReference>
<dbReference type="InterPro" id="IPR032675">
    <property type="entry name" value="LRR_dom_sf"/>
</dbReference>
<keyword evidence="11" id="KW-1185">Reference proteome</keyword>
<evidence type="ECO:0000256" key="5">
    <source>
        <dbReference type="ARBA" id="ARBA00022729"/>
    </source>
</evidence>
<dbReference type="OrthoDB" id="1055097at2759"/>
<keyword evidence="4 9" id="KW-0812">Transmembrane</keyword>
<feature type="transmembrane region" description="Helical" evidence="9">
    <location>
        <begin position="492"/>
        <end position="515"/>
    </location>
</feature>
<dbReference type="PROSITE" id="PS51450">
    <property type="entry name" value="LRR"/>
    <property type="match status" value="4"/>
</dbReference>